<feature type="compositionally biased region" description="Polar residues" evidence="1">
    <location>
        <begin position="261"/>
        <end position="278"/>
    </location>
</feature>
<feature type="compositionally biased region" description="Basic residues" evidence="1">
    <location>
        <begin position="335"/>
        <end position="345"/>
    </location>
</feature>
<keyword evidence="3" id="KW-1185">Reference proteome</keyword>
<feature type="compositionally biased region" description="Basic residues" evidence="1">
    <location>
        <begin position="286"/>
        <end position="299"/>
    </location>
</feature>
<name>A0ABR1IBQ7_9HYPO</name>
<accession>A0ABR1IBQ7</accession>
<evidence type="ECO:0000256" key="1">
    <source>
        <dbReference type="SAM" id="MobiDB-lite"/>
    </source>
</evidence>
<gene>
    <name evidence="2" type="ORF">QQZ08_003162</name>
</gene>
<evidence type="ECO:0000313" key="3">
    <source>
        <dbReference type="Proteomes" id="UP001498421"/>
    </source>
</evidence>
<feature type="compositionally biased region" description="Low complexity" evidence="1">
    <location>
        <begin position="28"/>
        <end position="44"/>
    </location>
</feature>
<reference evidence="2 3" key="1">
    <citation type="journal article" date="2025" name="Microbiol. Resour. Announc.">
        <title>Draft genome sequences for Neonectria magnoliae and Neonectria punicea, canker pathogens of Liriodendron tulipifera and Acer saccharum in West Virginia.</title>
        <authorList>
            <person name="Petronek H.M."/>
            <person name="Kasson M.T."/>
            <person name="Metheny A.M."/>
            <person name="Stauder C.M."/>
            <person name="Lovett B."/>
            <person name="Lynch S.C."/>
            <person name="Garnas J.R."/>
            <person name="Kasson L.R."/>
            <person name="Stajich J.E."/>
        </authorList>
    </citation>
    <scope>NUCLEOTIDE SEQUENCE [LARGE SCALE GENOMIC DNA]</scope>
    <source>
        <strain evidence="2 3">NRRL 64651</strain>
    </source>
</reference>
<organism evidence="2 3">
    <name type="scientific">Neonectria magnoliae</name>
    <dbReference type="NCBI Taxonomy" id="2732573"/>
    <lineage>
        <taxon>Eukaryota</taxon>
        <taxon>Fungi</taxon>
        <taxon>Dikarya</taxon>
        <taxon>Ascomycota</taxon>
        <taxon>Pezizomycotina</taxon>
        <taxon>Sordariomycetes</taxon>
        <taxon>Hypocreomycetidae</taxon>
        <taxon>Hypocreales</taxon>
        <taxon>Nectriaceae</taxon>
        <taxon>Neonectria</taxon>
    </lineage>
</organism>
<feature type="compositionally biased region" description="Polar residues" evidence="1">
    <location>
        <begin position="383"/>
        <end position="397"/>
    </location>
</feature>
<protein>
    <submittedName>
        <fullName evidence="2">Uncharacterized protein</fullName>
    </submittedName>
</protein>
<dbReference type="Proteomes" id="UP001498421">
    <property type="component" value="Unassembled WGS sequence"/>
</dbReference>
<proteinExistence type="predicted"/>
<feature type="region of interest" description="Disordered" evidence="1">
    <location>
        <begin position="1"/>
        <end position="84"/>
    </location>
</feature>
<feature type="region of interest" description="Disordered" evidence="1">
    <location>
        <begin position="261"/>
        <end position="461"/>
    </location>
</feature>
<evidence type="ECO:0000313" key="2">
    <source>
        <dbReference type="EMBL" id="KAK7430414.1"/>
    </source>
</evidence>
<feature type="compositionally biased region" description="Pro residues" evidence="1">
    <location>
        <begin position="10"/>
        <end position="27"/>
    </location>
</feature>
<sequence length="516" mass="55420">MTPFIVQPPSQTPQPPPTSYRRPPPPAASAASTTASTSSAPGPSKSRRHSLPFSFPPLFQSNTSSTSLVPSTAEGRPIPVDDSTAQHRTSALREFNHNFPSRHRYAKSTGAQNSTYSQPVIVRSYYSPLPSRPISTDRGVIIVNGGSARTAISESGGPAAIVRRVLPFTASLTPARNGMLGTMTRTRAKKRIDGPEEAKLPPVDAFRFKSFMAHIEDENPGSDIGADLDRIAEICAKSRYSLSNQYEVHYAPHGSGSSFLAGSAQVQDSQGPTLQAVSSDDERNMKRQRRRPAGVRRNSRAMGTLETIMSSSRSSDEDKSKKKSAAEIAEEVRGRATRKGSRHGSSKSSSHSGSDVNPVKEEDSTPAIPRARRSGSLALIDGSRQSLVLSDSTSPRNSAIGLVSEPAQPQTSSSQLEIRTAPETPPQKEHRTGRARTKLVSPQGPAQPVVHGSISPLDSPNHRNSIISTLSGWMNWRTPDASPTLKGRAEGSLRELLKTTDVKGKGVETSIYPSLI</sequence>
<comment type="caution">
    <text evidence="2">The sequence shown here is derived from an EMBL/GenBank/DDBJ whole genome shotgun (WGS) entry which is preliminary data.</text>
</comment>
<feature type="compositionally biased region" description="Polar residues" evidence="1">
    <location>
        <begin position="59"/>
        <end position="70"/>
    </location>
</feature>
<feature type="compositionally biased region" description="Polar residues" evidence="1">
    <location>
        <begin position="407"/>
        <end position="417"/>
    </location>
</feature>
<dbReference type="EMBL" id="JAZAVK010000020">
    <property type="protein sequence ID" value="KAK7430414.1"/>
    <property type="molecule type" value="Genomic_DNA"/>
</dbReference>